<feature type="domain" description="F-box" evidence="1">
    <location>
        <begin position="366"/>
        <end position="414"/>
    </location>
</feature>
<dbReference type="SMART" id="SM00256">
    <property type="entry name" value="FBOX"/>
    <property type="match status" value="1"/>
</dbReference>
<protein>
    <recommendedName>
        <fullName evidence="1">F-box domain-containing protein</fullName>
    </recommendedName>
</protein>
<dbReference type="Gramene" id="ONH92004">
    <property type="protein sequence ID" value="ONH92004"/>
    <property type="gene ID" value="PRUPE_8G149000"/>
</dbReference>
<evidence type="ECO:0000313" key="2">
    <source>
        <dbReference type="EMBL" id="ONH92004.1"/>
    </source>
</evidence>
<dbReference type="Pfam" id="PF24758">
    <property type="entry name" value="LRR_At5g56370"/>
    <property type="match status" value="2"/>
</dbReference>
<evidence type="ECO:0000259" key="1">
    <source>
        <dbReference type="PROSITE" id="PS50181"/>
    </source>
</evidence>
<dbReference type="Pfam" id="PF00646">
    <property type="entry name" value="F-box"/>
    <property type="match status" value="1"/>
</dbReference>
<sequence>MELDRISNLPSEVIAKLLSHLSCVSTRTYKLVVNIVDHVLLGHIGPIHKFKLSHVDGVATWDIDRWILHLSRNSIKEFILEIRQGFNYTIPSCLFSCQDMIHLELLGCVLKPPSTFKGFRNLKSLVFQRVTLAQVGFQNLIACCPLLERLTLLDFPFPILKIDAPNLQFLYVQGDFEDVIFVNTLNLVDVCIDSEVGRRWVSDRSSNLVKFLVHLPHIQRLDIVGFSLQILAVGALSAKLPKPCPYLKFLSIWGDRGIGVLVWPIDSDAYISCVGRPRESEVKFLYGNRVFPLTQLRLVKISYIYDCKPELDFIRFLLLNSPVLEKMIVKPSSPDDSWELGAQLLSEVNMEQREPPKSRLKSEMESDRISNLPSDVIEQILSHLPMREAVRTSVLSSNWRYKWAMLRHLVFDDRCVSTQKHITFVDIVDHVLLGHIGPIHKFRLSHRGRPANWDIDFWILHLSRNSIKELILEIWGEYHYRIPSYLFSCQSMIHLELLRCVLKPPPTFKGFRNLKSLVISHVILGQDVFQSLIACCPLLERLTLIEFDFAHLKIDAPNLQFLVVEGYFGDLIFENTLNLIDVCVSTDTDVGQIWGCDSSSNLVKFMVHLPHIQRLQIQGFFLQGDQERQAALSEVNSLYGNWICPFSQLRFVKISNVSNVKAQLDFIRFLLLNSPVLEKIIVKPAYADDSWEQVKQLLRLGRASVHSEIIFLDPSFELWQLR</sequence>
<organism evidence="2 3">
    <name type="scientific">Prunus persica</name>
    <name type="common">Peach</name>
    <name type="synonym">Amygdalus persica</name>
    <dbReference type="NCBI Taxonomy" id="3760"/>
    <lineage>
        <taxon>Eukaryota</taxon>
        <taxon>Viridiplantae</taxon>
        <taxon>Streptophyta</taxon>
        <taxon>Embryophyta</taxon>
        <taxon>Tracheophyta</taxon>
        <taxon>Spermatophyta</taxon>
        <taxon>Magnoliopsida</taxon>
        <taxon>eudicotyledons</taxon>
        <taxon>Gunneridae</taxon>
        <taxon>Pentapetalae</taxon>
        <taxon>rosids</taxon>
        <taxon>fabids</taxon>
        <taxon>Rosales</taxon>
        <taxon>Rosaceae</taxon>
        <taxon>Amygdaloideae</taxon>
        <taxon>Amygdaleae</taxon>
        <taxon>Prunus</taxon>
    </lineage>
</organism>
<dbReference type="SMART" id="SM00579">
    <property type="entry name" value="FBD"/>
    <property type="match status" value="2"/>
</dbReference>
<dbReference type="PANTHER" id="PTHR31639:SF93">
    <property type="entry name" value="F-BOX_FBD_LRR PROTEIN"/>
    <property type="match status" value="1"/>
</dbReference>
<dbReference type="AlphaFoldDB" id="A0A251N198"/>
<dbReference type="EMBL" id="CM007658">
    <property type="protein sequence ID" value="ONH92004.1"/>
    <property type="molecule type" value="Genomic_DNA"/>
</dbReference>
<dbReference type="InterPro" id="IPR055411">
    <property type="entry name" value="LRR_FXL15/At3g58940/PEG3-like"/>
</dbReference>
<dbReference type="Gene3D" id="1.20.1280.50">
    <property type="match status" value="1"/>
</dbReference>
<dbReference type="SUPFAM" id="SSF81383">
    <property type="entry name" value="F-box domain"/>
    <property type="match status" value="1"/>
</dbReference>
<dbReference type="PANTHER" id="PTHR31639">
    <property type="entry name" value="F-BOX PROTEIN-LIKE"/>
    <property type="match status" value="1"/>
</dbReference>
<dbReference type="Proteomes" id="UP000006882">
    <property type="component" value="Chromosome G8"/>
</dbReference>
<name>A0A251N198_PRUPE</name>
<evidence type="ECO:0000313" key="3">
    <source>
        <dbReference type="Proteomes" id="UP000006882"/>
    </source>
</evidence>
<reference evidence="2 3" key="1">
    <citation type="journal article" date="2013" name="Nat. Genet.">
        <title>The high-quality draft genome of peach (Prunus persica) identifies unique patterns of genetic diversity, domestication and genome evolution.</title>
        <authorList>
            <consortium name="International Peach Genome Initiative"/>
            <person name="Verde I."/>
            <person name="Abbott A.G."/>
            <person name="Scalabrin S."/>
            <person name="Jung S."/>
            <person name="Shu S."/>
            <person name="Marroni F."/>
            <person name="Zhebentyayeva T."/>
            <person name="Dettori M.T."/>
            <person name="Grimwood J."/>
            <person name="Cattonaro F."/>
            <person name="Zuccolo A."/>
            <person name="Rossini L."/>
            <person name="Jenkins J."/>
            <person name="Vendramin E."/>
            <person name="Meisel L.A."/>
            <person name="Decroocq V."/>
            <person name="Sosinski B."/>
            <person name="Prochnik S."/>
            <person name="Mitros T."/>
            <person name="Policriti A."/>
            <person name="Cipriani G."/>
            <person name="Dondini L."/>
            <person name="Ficklin S."/>
            <person name="Goodstein D.M."/>
            <person name="Xuan P."/>
            <person name="Del Fabbro C."/>
            <person name="Aramini V."/>
            <person name="Copetti D."/>
            <person name="Gonzalez S."/>
            <person name="Horner D.S."/>
            <person name="Falchi R."/>
            <person name="Lucas S."/>
            <person name="Mica E."/>
            <person name="Maldonado J."/>
            <person name="Lazzari B."/>
            <person name="Bielenberg D."/>
            <person name="Pirona R."/>
            <person name="Miculan M."/>
            <person name="Barakat A."/>
            <person name="Testolin R."/>
            <person name="Stella A."/>
            <person name="Tartarini S."/>
            <person name="Tonutti P."/>
            <person name="Arus P."/>
            <person name="Orellana A."/>
            <person name="Wells C."/>
            <person name="Main D."/>
            <person name="Vizzotto G."/>
            <person name="Silva H."/>
            <person name="Salamini F."/>
            <person name="Schmutz J."/>
            <person name="Morgante M."/>
            <person name="Rokhsar D.S."/>
        </authorList>
    </citation>
    <scope>NUCLEOTIDE SEQUENCE [LARGE SCALE GENOMIC DNA]</scope>
    <source>
        <strain evidence="3">cv. Nemared</strain>
    </source>
</reference>
<keyword evidence="3" id="KW-1185">Reference proteome</keyword>
<dbReference type="SUPFAM" id="SSF52047">
    <property type="entry name" value="RNI-like"/>
    <property type="match status" value="2"/>
</dbReference>
<dbReference type="InterPro" id="IPR053781">
    <property type="entry name" value="F-box_AtFBL13-like"/>
</dbReference>
<dbReference type="InterPro" id="IPR032675">
    <property type="entry name" value="LRR_dom_sf"/>
</dbReference>
<dbReference type="InterPro" id="IPR036047">
    <property type="entry name" value="F-box-like_dom_sf"/>
</dbReference>
<gene>
    <name evidence="2" type="ORF">PRUPE_8G149000</name>
</gene>
<dbReference type="PROSITE" id="PS50181">
    <property type="entry name" value="FBOX"/>
    <property type="match status" value="1"/>
</dbReference>
<dbReference type="InterPro" id="IPR006566">
    <property type="entry name" value="FBD"/>
</dbReference>
<dbReference type="InterPro" id="IPR001810">
    <property type="entry name" value="F-box_dom"/>
</dbReference>
<proteinExistence type="predicted"/>
<dbReference type="CDD" id="cd22160">
    <property type="entry name" value="F-box_AtFBL13-like"/>
    <property type="match status" value="1"/>
</dbReference>
<accession>A0A251N198</accession>
<dbReference type="STRING" id="3760.A0A251N198"/>
<dbReference type="Gene3D" id="3.80.10.10">
    <property type="entry name" value="Ribonuclease Inhibitor"/>
    <property type="match status" value="2"/>
</dbReference>